<evidence type="ECO:0000313" key="3">
    <source>
        <dbReference type="Proteomes" id="UP001461960"/>
    </source>
</evidence>
<gene>
    <name evidence="2" type="ORF">AAIR29_09920</name>
</gene>
<dbReference type="RefSeq" id="WP_299218472.1">
    <property type="nucleotide sequence ID" value="NZ_JBDGHN010000005.1"/>
</dbReference>
<organism evidence="2 3">
    <name type="scientific">Psychrobacter saeujeotis</name>
    <dbReference type="NCBI Taxonomy" id="3143436"/>
    <lineage>
        <taxon>Bacteria</taxon>
        <taxon>Pseudomonadati</taxon>
        <taxon>Pseudomonadota</taxon>
        <taxon>Gammaproteobacteria</taxon>
        <taxon>Moraxellales</taxon>
        <taxon>Moraxellaceae</taxon>
        <taxon>Psychrobacter</taxon>
    </lineage>
</organism>
<dbReference type="Proteomes" id="UP001461960">
    <property type="component" value="Unassembled WGS sequence"/>
</dbReference>
<comment type="caution">
    <text evidence="2">The sequence shown here is derived from an EMBL/GenBank/DDBJ whole genome shotgun (WGS) entry which is preliminary data.</text>
</comment>
<dbReference type="EMBL" id="JBDGHN010000005">
    <property type="protein sequence ID" value="MEN2751947.1"/>
    <property type="molecule type" value="Genomic_DNA"/>
</dbReference>
<accession>A0ABU9X962</accession>
<dbReference type="PROSITE" id="PS51257">
    <property type="entry name" value="PROKAR_LIPOPROTEIN"/>
    <property type="match status" value="1"/>
</dbReference>
<sequence length="382" mass="43658">MQMNRRTLIIGASLLLGLTACQPPSDKTDSSDAPSTSAQTETAPSTQPLAEAKTPKALTKALVTLSEKTLKEQLICSKLDDTINTIDNKSKIEDIHAVQRQIEACLPVADNAEILQWLEAYQAMYGRFLNTDSSMDDEAFYSVMDNIDQDGKLTVAQLKLVNPRVRYLISLVRSKADVSVRYIGEGHFAFHHDLSAMADMFTPYLPDDQSEFIQRMAQDNQEIFWFDAAIGISLEELVERAVFWEDFIGRYPDSRFYDDAKALLDTYRYLLFFGSENTQWIDDEACKFYLLKDERLMTQLTERTDSQLAEDVQKLLVFMAQSDSERQQLYPVPDKDENGHKINEWEVTHYQLSQALDISSLRDTVRDRNCLHGVICVDKDKQ</sequence>
<protein>
    <submittedName>
        <fullName evidence="2">Uncharacterized protein</fullName>
    </submittedName>
</protein>
<feature type="region of interest" description="Disordered" evidence="1">
    <location>
        <begin position="21"/>
        <end position="51"/>
    </location>
</feature>
<feature type="compositionally biased region" description="Polar residues" evidence="1">
    <location>
        <begin position="31"/>
        <end position="48"/>
    </location>
</feature>
<evidence type="ECO:0000256" key="1">
    <source>
        <dbReference type="SAM" id="MobiDB-lite"/>
    </source>
</evidence>
<evidence type="ECO:0000313" key="2">
    <source>
        <dbReference type="EMBL" id="MEN2751947.1"/>
    </source>
</evidence>
<proteinExistence type="predicted"/>
<keyword evidence="3" id="KW-1185">Reference proteome</keyword>
<name>A0ABU9X962_9GAMM</name>
<reference evidence="2 3" key="1">
    <citation type="submission" date="2024-05" db="EMBL/GenBank/DDBJ databases">
        <authorList>
            <person name="Kim H.-Y."/>
            <person name="Kim E."/>
            <person name="Cai Y."/>
            <person name="Yang S.-M."/>
            <person name="Lee W."/>
        </authorList>
    </citation>
    <scope>NUCLEOTIDE SEQUENCE [LARGE SCALE GENOMIC DNA]</scope>
    <source>
        <strain evidence="2 3">FBL11</strain>
    </source>
</reference>